<name>A0A6L6G6I2_STRUB</name>
<dbReference type="InterPro" id="IPR041492">
    <property type="entry name" value="HAD_2"/>
</dbReference>
<protein>
    <submittedName>
        <fullName evidence="1">HAD-IA family hydrolase</fullName>
    </submittedName>
</protein>
<dbReference type="SFLD" id="SFLDG01129">
    <property type="entry name" value="C1.5:_HAD__Beta-PGM__Phosphata"/>
    <property type="match status" value="1"/>
</dbReference>
<reference evidence="1 2" key="1">
    <citation type="submission" date="2019-11" db="EMBL/GenBank/DDBJ databases">
        <title>Streptococcus uberis isolated from clinical mastitis cases on a southeastern Queensland dairy.</title>
        <authorList>
            <person name="Workentine M.L."/>
            <person name="Price R."/>
            <person name="Olchowy T."/>
        </authorList>
    </citation>
    <scope>NUCLEOTIDE SEQUENCE [LARGE SCALE GENOMIC DNA]</scope>
    <source>
        <strain evidence="1 2">OLC4459-A17</strain>
    </source>
</reference>
<evidence type="ECO:0000313" key="2">
    <source>
        <dbReference type="Proteomes" id="UP000483839"/>
    </source>
</evidence>
<dbReference type="Gene3D" id="1.10.150.240">
    <property type="entry name" value="Putative phosphatase, domain 2"/>
    <property type="match status" value="1"/>
</dbReference>
<dbReference type="GO" id="GO:0016787">
    <property type="term" value="F:hydrolase activity"/>
    <property type="evidence" value="ECO:0007669"/>
    <property type="project" value="UniProtKB-KW"/>
</dbReference>
<proteinExistence type="predicted"/>
<dbReference type="PANTHER" id="PTHR18901:SF38">
    <property type="entry name" value="PSEUDOURIDINE-5'-PHOSPHATASE"/>
    <property type="match status" value="1"/>
</dbReference>
<keyword evidence="1" id="KW-0378">Hydrolase</keyword>
<dbReference type="RefSeq" id="WP_046387883.1">
    <property type="nucleotide sequence ID" value="NZ_JAASOF010000015.1"/>
</dbReference>
<dbReference type="InterPro" id="IPR036412">
    <property type="entry name" value="HAD-like_sf"/>
</dbReference>
<dbReference type="InterPro" id="IPR023198">
    <property type="entry name" value="PGP-like_dom2"/>
</dbReference>
<evidence type="ECO:0000313" key="1">
    <source>
        <dbReference type="EMBL" id="MTD00740.1"/>
    </source>
</evidence>
<accession>A0A6L6G6I2</accession>
<dbReference type="SFLD" id="SFLDG01135">
    <property type="entry name" value="C1.5.6:_HAD__Beta-PGM__Phospha"/>
    <property type="match status" value="1"/>
</dbReference>
<dbReference type="Proteomes" id="UP000483839">
    <property type="component" value="Unassembled WGS sequence"/>
</dbReference>
<dbReference type="SUPFAM" id="SSF56784">
    <property type="entry name" value="HAD-like"/>
    <property type="match status" value="1"/>
</dbReference>
<dbReference type="PANTHER" id="PTHR18901">
    <property type="entry name" value="2-DEOXYGLUCOSE-6-PHOSPHATE PHOSPHATASE 2"/>
    <property type="match status" value="1"/>
</dbReference>
<dbReference type="NCBIfam" id="TIGR01549">
    <property type="entry name" value="HAD-SF-IA-v1"/>
    <property type="match status" value="1"/>
</dbReference>
<sequence>MLKAVIFDMDGVIVDTEYIDFQLQSDFIKSIAKHPEQLTHHDFSQLVGRSGRDLLERIQSLCQSDISFAEIYKGFDAINDQKYSQEMIKTHFRKDIVKIIEFAKKHGIALAIASSSSKQHILKVLKTCRIDDAFNLIVSGEDFKESKPNPAIYQFVLRQLDIHAYEAIVIEDSPSGIAAAKSAGIPVIAYEEKRMLVDQSQANIILPNMQAISEKIMKIVQEEKIFTEKNFDE</sequence>
<comment type="caution">
    <text evidence="1">The sequence shown here is derived from an EMBL/GenBank/DDBJ whole genome shotgun (WGS) entry which is preliminary data.</text>
</comment>
<dbReference type="EMBL" id="WLXI01000003">
    <property type="protein sequence ID" value="MTD00740.1"/>
    <property type="molecule type" value="Genomic_DNA"/>
</dbReference>
<dbReference type="PRINTS" id="PR00413">
    <property type="entry name" value="HADHALOGNASE"/>
</dbReference>
<gene>
    <name evidence="1" type="ORF">GKS16_00345</name>
</gene>
<dbReference type="NCBIfam" id="TIGR01509">
    <property type="entry name" value="HAD-SF-IA-v3"/>
    <property type="match status" value="1"/>
</dbReference>
<dbReference type="AlphaFoldDB" id="A0A6L6G6I2"/>
<dbReference type="Gene3D" id="3.40.50.1000">
    <property type="entry name" value="HAD superfamily/HAD-like"/>
    <property type="match status" value="1"/>
</dbReference>
<dbReference type="Pfam" id="PF13419">
    <property type="entry name" value="HAD_2"/>
    <property type="match status" value="1"/>
</dbReference>
<dbReference type="InterPro" id="IPR006439">
    <property type="entry name" value="HAD-SF_hydro_IA"/>
</dbReference>
<organism evidence="1 2">
    <name type="scientific">Streptococcus uberis</name>
    <dbReference type="NCBI Taxonomy" id="1349"/>
    <lineage>
        <taxon>Bacteria</taxon>
        <taxon>Bacillati</taxon>
        <taxon>Bacillota</taxon>
        <taxon>Bacilli</taxon>
        <taxon>Lactobacillales</taxon>
        <taxon>Streptococcaceae</taxon>
        <taxon>Streptococcus</taxon>
    </lineage>
</organism>
<dbReference type="SFLD" id="SFLDS00003">
    <property type="entry name" value="Haloacid_Dehalogenase"/>
    <property type="match status" value="1"/>
</dbReference>
<dbReference type="InterPro" id="IPR023214">
    <property type="entry name" value="HAD_sf"/>
</dbReference>